<reference evidence="5 6" key="1">
    <citation type="submission" date="2018-10" db="EMBL/GenBank/DDBJ databases">
        <title>Genomic Encyclopedia of Archaeal and Bacterial Type Strains, Phase II (KMG-II): from individual species to whole genera.</title>
        <authorList>
            <person name="Goeker M."/>
        </authorList>
    </citation>
    <scope>NUCLEOTIDE SEQUENCE [LARGE SCALE GENOMIC DNA]</scope>
    <source>
        <strain evidence="5 6">DSM 45657</strain>
    </source>
</reference>
<dbReference type="InterPro" id="IPR011663">
    <property type="entry name" value="UTRA"/>
</dbReference>
<dbReference type="SUPFAM" id="SSF64288">
    <property type="entry name" value="Chorismate lyase-like"/>
    <property type="match status" value="1"/>
</dbReference>
<dbReference type="RefSeq" id="WP_121390375.1">
    <property type="nucleotide sequence ID" value="NZ_RCDD01000001.1"/>
</dbReference>
<dbReference type="GO" id="GO:0003700">
    <property type="term" value="F:DNA-binding transcription factor activity"/>
    <property type="evidence" value="ECO:0007669"/>
    <property type="project" value="InterPro"/>
</dbReference>
<keyword evidence="3" id="KW-0804">Transcription</keyword>
<accession>A0A421BBR7</accession>
<dbReference type="SMART" id="SM00345">
    <property type="entry name" value="HTH_GNTR"/>
    <property type="match status" value="1"/>
</dbReference>
<keyword evidence="2" id="KW-0238">DNA-binding</keyword>
<evidence type="ECO:0000256" key="2">
    <source>
        <dbReference type="ARBA" id="ARBA00023125"/>
    </source>
</evidence>
<dbReference type="InterPro" id="IPR036390">
    <property type="entry name" value="WH_DNA-bd_sf"/>
</dbReference>
<dbReference type="GO" id="GO:0003677">
    <property type="term" value="F:DNA binding"/>
    <property type="evidence" value="ECO:0007669"/>
    <property type="project" value="UniProtKB-KW"/>
</dbReference>
<dbReference type="SMART" id="SM00866">
    <property type="entry name" value="UTRA"/>
    <property type="match status" value="1"/>
</dbReference>
<dbReference type="InterPro" id="IPR050679">
    <property type="entry name" value="Bact_HTH_transcr_reg"/>
</dbReference>
<dbReference type="PANTHER" id="PTHR44846">
    <property type="entry name" value="MANNOSYL-D-GLYCERATE TRANSPORT/METABOLISM SYSTEM REPRESSOR MNGR-RELATED"/>
    <property type="match status" value="1"/>
</dbReference>
<dbReference type="Pfam" id="PF00392">
    <property type="entry name" value="GntR"/>
    <property type="match status" value="1"/>
</dbReference>
<organism evidence="5 6">
    <name type="scientific">Actinokineospora cianjurensis</name>
    <dbReference type="NCBI Taxonomy" id="585224"/>
    <lineage>
        <taxon>Bacteria</taxon>
        <taxon>Bacillati</taxon>
        <taxon>Actinomycetota</taxon>
        <taxon>Actinomycetes</taxon>
        <taxon>Pseudonocardiales</taxon>
        <taxon>Pseudonocardiaceae</taxon>
        <taxon>Actinokineospora</taxon>
    </lineage>
</organism>
<comment type="caution">
    <text evidence="5">The sequence shown here is derived from an EMBL/GenBank/DDBJ whole genome shotgun (WGS) entry which is preliminary data.</text>
</comment>
<evidence type="ECO:0000256" key="1">
    <source>
        <dbReference type="ARBA" id="ARBA00023015"/>
    </source>
</evidence>
<dbReference type="AlphaFoldDB" id="A0A421BBR7"/>
<gene>
    <name evidence="5" type="ORF">CLV68_2322</name>
</gene>
<dbReference type="Pfam" id="PF07702">
    <property type="entry name" value="UTRA"/>
    <property type="match status" value="1"/>
</dbReference>
<evidence type="ECO:0000313" key="5">
    <source>
        <dbReference type="EMBL" id="RLK61781.1"/>
    </source>
</evidence>
<dbReference type="InterPro" id="IPR028978">
    <property type="entry name" value="Chorismate_lyase_/UTRA_dom_sf"/>
</dbReference>
<dbReference type="PROSITE" id="PS50949">
    <property type="entry name" value="HTH_GNTR"/>
    <property type="match status" value="1"/>
</dbReference>
<dbReference type="EMBL" id="RCDD01000001">
    <property type="protein sequence ID" value="RLK61781.1"/>
    <property type="molecule type" value="Genomic_DNA"/>
</dbReference>
<dbReference type="Gene3D" id="1.10.10.10">
    <property type="entry name" value="Winged helix-like DNA-binding domain superfamily/Winged helix DNA-binding domain"/>
    <property type="match status" value="1"/>
</dbReference>
<protein>
    <submittedName>
        <fullName evidence="5">GntR family transcriptional regulator</fullName>
    </submittedName>
</protein>
<dbReference type="CDD" id="cd07377">
    <property type="entry name" value="WHTH_GntR"/>
    <property type="match status" value="1"/>
</dbReference>
<evidence type="ECO:0000259" key="4">
    <source>
        <dbReference type="PROSITE" id="PS50949"/>
    </source>
</evidence>
<proteinExistence type="predicted"/>
<evidence type="ECO:0000313" key="6">
    <source>
        <dbReference type="Proteomes" id="UP000282454"/>
    </source>
</evidence>
<dbReference type="PRINTS" id="PR00035">
    <property type="entry name" value="HTHGNTR"/>
</dbReference>
<dbReference type="OrthoDB" id="3194402at2"/>
<dbReference type="InterPro" id="IPR000524">
    <property type="entry name" value="Tscrpt_reg_HTH_GntR"/>
</dbReference>
<feature type="domain" description="HTH gntR-type" evidence="4">
    <location>
        <begin position="2"/>
        <end position="68"/>
    </location>
</feature>
<dbReference type="GO" id="GO:0045892">
    <property type="term" value="P:negative regulation of DNA-templated transcription"/>
    <property type="evidence" value="ECO:0007669"/>
    <property type="project" value="TreeGrafter"/>
</dbReference>
<sequence>MDIRWQRVQDDLLRRIRAGEFAAHFPSEAELVAEYQVSRTTARRALQRLRAEGVVTAERGKRPRLRVEQGVEQPLGTLYSLNASVRTAGLTQRSVVRRLEVHADGVVADHLGLDGSTPLVHLERLRLAGDEPLAIDRVWLPAEHGRALLTADLTAIGVYAVLERTGLHLDRARENIRAVAFSPLERTLLTCPVGLSIHRLSHAQGQPREWRHTLVRGDRFTLTAAFDG</sequence>
<name>A0A421BBR7_9PSEU</name>
<keyword evidence="6" id="KW-1185">Reference proteome</keyword>
<dbReference type="Gene3D" id="3.40.1410.10">
    <property type="entry name" value="Chorismate lyase-like"/>
    <property type="match status" value="1"/>
</dbReference>
<evidence type="ECO:0000256" key="3">
    <source>
        <dbReference type="ARBA" id="ARBA00023163"/>
    </source>
</evidence>
<dbReference type="Proteomes" id="UP000282454">
    <property type="component" value="Unassembled WGS sequence"/>
</dbReference>
<keyword evidence="1" id="KW-0805">Transcription regulation</keyword>
<dbReference type="PANTHER" id="PTHR44846:SF17">
    <property type="entry name" value="GNTR-FAMILY TRANSCRIPTIONAL REGULATOR"/>
    <property type="match status" value="1"/>
</dbReference>
<dbReference type="SUPFAM" id="SSF46785">
    <property type="entry name" value="Winged helix' DNA-binding domain"/>
    <property type="match status" value="1"/>
</dbReference>
<dbReference type="InterPro" id="IPR036388">
    <property type="entry name" value="WH-like_DNA-bd_sf"/>
</dbReference>